<comment type="caution">
    <text evidence="4">The sequence shown here is derived from an EMBL/GenBank/DDBJ whole genome shotgun (WGS) entry which is preliminary data.</text>
</comment>
<dbReference type="Proteomes" id="UP001268089">
    <property type="component" value="Unassembled WGS sequence"/>
</dbReference>
<evidence type="ECO:0000313" key="5">
    <source>
        <dbReference type="Proteomes" id="UP001268089"/>
    </source>
</evidence>
<dbReference type="RefSeq" id="WP_310341960.1">
    <property type="nucleotide sequence ID" value="NZ_JAVDXO010000003.1"/>
</dbReference>
<dbReference type="GO" id="GO:0004016">
    <property type="term" value="F:adenylate cyclase activity"/>
    <property type="evidence" value="ECO:0007669"/>
    <property type="project" value="UniProtKB-EC"/>
</dbReference>
<reference evidence="4 5" key="1">
    <citation type="submission" date="2023-07" db="EMBL/GenBank/DDBJ databases">
        <title>Sorghum-associated microbial communities from plants grown in Nebraska, USA.</title>
        <authorList>
            <person name="Schachtman D."/>
        </authorList>
    </citation>
    <scope>NUCLEOTIDE SEQUENCE [LARGE SCALE GENOMIC DNA]</scope>
    <source>
        <strain evidence="4 5">BE308</strain>
    </source>
</reference>
<keyword evidence="1" id="KW-0812">Transmembrane</keyword>
<dbReference type="SUPFAM" id="SSF55073">
    <property type="entry name" value="Nucleotide cyclase"/>
    <property type="match status" value="1"/>
</dbReference>
<proteinExistence type="predicted"/>
<dbReference type="InterPro" id="IPR029151">
    <property type="entry name" value="Sensor-like_sf"/>
</dbReference>
<dbReference type="Gene3D" id="3.30.70.1230">
    <property type="entry name" value="Nucleotide cyclase"/>
    <property type="match status" value="1"/>
</dbReference>
<protein>
    <submittedName>
        <fullName evidence="4">Adenylate cyclase</fullName>
        <ecNumber evidence="4">4.6.1.1</ecNumber>
    </submittedName>
</protein>
<evidence type="ECO:0000256" key="1">
    <source>
        <dbReference type="SAM" id="Phobius"/>
    </source>
</evidence>
<dbReference type="InterPro" id="IPR003660">
    <property type="entry name" value="HAMP_dom"/>
</dbReference>
<dbReference type="PROSITE" id="PS50885">
    <property type="entry name" value="HAMP"/>
    <property type="match status" value="1"/>
</dbReference>
<feature type="transmembrane region" description="Helical" evidence="1">
    <location>
        <begin position="12"/>
        <end position="32"/>
    </location>
</feature>
<keyword evidence="4" id="KW-0456">Lyase</keyword>
<dbReference type="Pfam" id="PF22673">
    <property type="entry name" value="MCP-like_PDC_1"/>
    <property type="match status" value="1"/>
</dbReference>
<dbReference type="PROSITE" id="PS50125">
    <property type="entry name" value="GUANYLATE_CYCLASE_2"/>
    <property type="match status" value="1"/>
</dbReference>
<keyword evidence="5" id="KW-1185">Reference proteome</keyword>
<dbReference type="Gene3D" id="3.30.450.20">
    <property type="entry name" value="PAS domain"/>
    <property type="match status" value="2"/>
</dbReference>
<dbReference type="InterPro" id="IPR001054">
    <property type="entry name" value="A/G_cyclase"/>
</dbReference>
<evidence type="ECO:0000259" key="3">
    <source>
        <dbReference type="PROSITE" id="PS50885"/>
    </source>
</evidence>
<name>A0ABU1ZM79_9BURK</name>
<feature type="domain" description="Guanylate cyclase" evidence="2">
    <location>
        <begin position="453"/>
        <end position="585"/>
    </location>
</feature>
<dbReference type="CDD" id="cd07302">
    <property type="entry name" value="CHD"/>
    <property type="match status" value="1"/>
</dbReference>
<dbReference type="SUPFAM" id="SSF103190">
    <property type="entry name" value="Sensory domain-like"/>
    <property type="match status" value="1"/>
</dbReference>
<keyword evidence="1" id="KW-1133">Transmembrane helix</keyword>
<dbReference type="InterPro" id="IPR029787">
    <property type="entry name" value="Nucleotide_cyclase"/>
</dbReference>
<dbReference type="SMART" id="SM00044">
    <property type="entry name" value="CYCc"/>
    <property type="match status" value="1"/>
</dbReference>
<evidence type="ECO:0000259" key="2">
    <source>
        <dbReference type="PROSITE" id="PS50125"/>
    </source>
</evidence>
<dbReference type="PANTHER" id="PTHR43081">
    <property type="entry name" value="ADENYLATE CYCLASE, TERMINAL-DIFFERENTIATION SPECIFIC-RELATED"/>
    <property type="match status" value="1"/>
</dbReference>
<keyword evidence="1" id="KW-0472">Membrane</keyword>
<accession>A0ABU1ZM79</accession>
<evidence type="ECO:0000313" key="4">
    <source>
        <dbReference type="EMBL" id="MDR7306639.1"/>
    </source>
</evidence>
<dbReference type="EMBL" id="JAVDXO010000003">
    <property type="protein sequence ID" value="MDR7306639.1"/>
    <property type="molecule type" value="Genomic_DNA"/>
</dbReference>
<dbReference type="Gene3D" id="6.10.340.10">
    <property type="match status" value="1"/>
</dbReference>
<organism evidence="4 5">
    <name type="scientific">Rhodoferax saidenbachensis</name>
    <dbReference type="NCBI Taxonomy" id="1484693"/>
    <lineage>
        <taxon>Bacteria</taxon>
        <taxon>Pseudomonadati</taxon>
        <taxon>Pseudomonadota</taxon>
        <taxon>Betaproteobacteria</taxon>
        <taxon>Burkholderiales</taxon>
        <taxon>Comamonadaceae</taxon>
        <taxon>Rhodoferax</taxon>
    </lineage>
</organism>
<dbReference type="Pfam" id="PF00211">
    <property type="entry name" value="Guanylate_cyc"/>
    <property type="match status" value="1"/>
</dbReference>
<dbReference type="InterPro" id="IPR050697">
    <property type="entry name" value="Adenylyl/Guanylyl_Cyclase_3/4"/>
</dbReference>
<gene>
    <name evidence="4" type="ORF">J2X15_001922</name>
</gene>
<dbReference type="PANTHER" id="PTHR43081:SF1">
    <property type="entry name" value="ADENYLATE CYCLASE, TERMINAL-DIFFERENTIATION SPECIFIC"/>
    <property type="match status" value="1"/>
</dbReference>
<dbReference type="EC" id="4.6.1.1" evidence="4"/>
<feature type="domain" description="HAMP" evidence="3">
    <location>
        <begin position="373"/>
        <end position="426"/>
    </location>
</feature>
<sequence length="704" mass="78341">MPLFKRNVKLHVTISWLFVVLTLPVIIAFLLVSYRANTLLIEDYSNKFIEKSVHENFNNAERLLNPFISNARAAGTLMRDKPDYFREPSASDYLHEIVASNEAVYAAYAAFEDGSFRQVRRVVPGRPVLDKPVPTDTQIIERFIDQRNLTGASDPQDQYRFHSRWGTVVGSDAGPVAYDPRTRGYYKEAARLQTLTVSDVYPFASSGELGITVTAPIVTAGHTSGVFAIDLTLKTLSGYLSVNRVSPNSITIIADDHGGVIAHPEFERGLTLKDNELVQNQLGKLGDVRVTSALAERIRSGTDRFHFTAGPDDTEYIGVFSPFPKNFKKPWELLIIAPTDDFVGGIKDTNRRLLIFGTLVFFLQLVLIYRLSRALSRPIEQLAEEVVHIRDFEFLQAPMVESRIAEISHLAKAVFTLTRALESFTSYVPRGLVKQLIDSGQGTRLGVENRYLTLFFTDLEGFSTLSESEPSQQLLSRVSDYFASVTQSIEQEHGTVDKYIGDAVMAFWGAPTPLENHAYLACVAAVRSQRRMALRNQEWTSQSMSALKVRIGIHSDSVLVGNVGSAERVSYTVMGDGVNVAARLEGLNKELGTWVCVSHAVYRAAGERLWLRPIDTVVVKGRKGELLVYELLAIRDGDEETAATPEEARLCNLTVEAYAHYADNNFAAAAEAYAAILARFPHDTVAQRMLEKCQGQRTKDQSPT</sequence>